<feature type="domain" description="C2H2-type" evidence="12">
    <location>
        <begin position="576"/>
        <end position="603"/>
    </location>
</feature>
<evidence type="ECO:0000256" key="8">
    <source>
        <dbReference type="ARBA" id="ARBA00023242"/>
    </source>
</evidence>
<feature type="binding site" evidence="10">
    <location>
        <position position="56"/>
    </location>
    <ligand>
        <name>Zn(2+)</name>
        <dbReference type="ChEBI" id="CHEBI:29105"/>
    </ligand>
</feature>
<dbReference type="InterPro" id="IPR012934">
    <property type="entry name" value="Znf_AD"/>
</dbReference>
<dbReference type="PROSITE" id="PS00028">
    <property type="entry name" value="ZINC_FINGER_C2H2_1"/>
    <property type="match status" value="7"/>
</dbReference>
<feature type="domain" description="C2H2-type" evidence="12">
    <location>
        <begin position="373"/>
        <end position="400"/>
    </location>
</feature>
<comment type="subcellular location">
    <subcellularLocation>
        <location evidence="1">Nucleus</location>
    </subcellularLocation>
</comment>
<feature type="binding site" evidence="10">
    <location>
        <position position="9"/>
    </location>
    <ligand>
        <name>Zn(2+)</name>
        <dbReference type="ChEBI" id="CHEBI:29105"/>
    </ligand>
</feature>
<feature type="binding site" evidence="10">
    <location>
        <position position="6"/>
    </location>
    <ligand>
        <name>Zn(2+)</name>
        <dbReference type="ChEBI" id="CHEBI:29105"/>
    </ligand>
</feature>
<evidence type="ECO:0000256" key="11">
    <source>
        <dbReference type="SAM" id="MobiDB-lite"/>
    </source>
</evidence>
<dbReference type="Gene3D" id="3.40.1800.20">
    <property type="match status" value="1"/>
</dbReference>
<evidence type="ECO:0000256" key="5">
    <source>
        <dbReference type="ARBA" id="ARBA00022833"/>
    </source>
</evidence>
<dbReference type="SMART" id="SM00868">
    <property type="entry name" value="zf-AD"/>
    <property type="match status" value="1"/>
</dbReference>
<dbReference type="GO" id="GO:0005654">
    <property type="term" value="C:nucleoplasm"/>
    <property type="evidence" value="ECO:0007669"/>
    <property type="project" value="TreeGrafter"/>
</dbReference>
<dbReference type="SUPFAM" id="SSF57667">
    <property type="entry name" value="beta-beta-alpha zinc fingers"/>
    <property type="match status" value="5"/>
</dbReference>
<feature type="domain" description="C2H2-type" evidence="12">
    <location>
        <begin position="459"/>
        <end position="486"/>
    </location>
</feature>
<evidence type="ECO:0000259" key="12">
    <source>
        <dbReference type="PROSITE" id="PS50157"/>
    </source>
</evidence>
<dbReference type="Gene3D" id="3.30.160.60">
    <property type="entry name" value="Classic Zinc Finger"/>
    <property type="match status" value="8"/>
</dbReference>
<feature type="domain" description="ZAD" evidence="13">
    <location>
        <begin position="4"/>
        <end position="83"/>
    </location>
</feature>
<dbReference type="SUPFAM" id="SSF57716">
    <property type="entry name" value="Glucocorticoid receptor-like (DNA-binding domain)"/>
    <property type="match status" value="1"/>
</dbReference>
<evidence type="ECO:0000313" key="14">
    <source>
        <dbReference type="EnsemblMetazoa" id="ENSAATROPP000724"/>
    </source>
</evidence>
<keyword evidence="4 9" id="KW-0863">Zinc-finger</keyword>
<name>A0AAG5CQC3_ANOAO</name>
<feature type="region of interest" description="Disordered" evidence="11">
    <location>
        <begin position="628"/>
        <end position="649"/>
    </location>
</feature>
<dbReference type="GO" id="GO:0000978">
    <property type="term" value="F:RNA polymerase II cis-regulatory region sequence-specific DNA binding"/>
    <property type="evidence" value="ECO:0007669"/>
    <property type="project" value="TreeGrafter"/>
</dbReference>
<proteinExistence type="predicted"/>
<reference evidence="14" key="1">
    <citation type="submission" date="2024-04" db="UniProtKB">
        <authorList>
            <consortium name="EnsemblMetazoa"/>
        </authorList>
    </citation>
    <scope>IDENTIFICATION</scope>
    <source>
        <strain evidence="14">EBRO</strain>
    </source>
</reference>
<sequence length="649" mass="74440">MNHVLCRLCLKKCEELFGMFITSPDGVLRNLPKMIRECILIEVTDCEPHFFSKFICNECIYRLELFYSFREQSLKNQEYYNGLLLYYQQAMPCTSKAITAPVHVAHVFGIDSEMQVEPDQPGQQNDELPDINFTMMDETEKHQLSKDYDDIIRSLQKDDLDFTANEEELVIKHELEISIQESAERKRAEAMKQEKQQREDSGLSVTHMLQTQPNECFDPYVAIAQSIVHDAAVHSTHATEQDDELGYDDFVGIDTAVSDDNGETIASELQVQSLIDNVVQEENLDMMQMVSSQSDHLPASTTDRLIVPATERDPTERFDKPLLQALLPDGSNYSPHYCTKPDPNVAASSNSISTTTTTTTIASAENPPPLDDKTCEVCFKTFRSRQKLTVHRNTHLRVAPFKCTFDGCAKAFKSRIGLEEHLARHTNCFEHTCDICHKGFQHRSYLSAHRRAHNTERNFQCTLCGQTFKSKQAMVDHKNRHLGLKPFACDRCDRQYTKNSLLQAHIKQHHTDGTDGVVRYPCTECGKKFTSKSYLTVHLKIHRNERDFVCEICQKGHVTRQDLLIHMTKHTGEKSLVCDICGKAYARRSAMEWHRRTHTKETPYKCDICGQTFTQATPLQVHRRLHDSAGRLEEKRQKSVSEVKVEQNR</sequence>
<keyword evidence="15" id="KW-1185">Reference proteome</keyword>
<dbReference type="GO" id="GO:0001227">
    <property type="term" value="F:DNA-binding transcription repressor activity, RNA polymerase II-specific"/>
    <property type="evidence" value="ECO:0007669"/>
    <property type="project" value="TreeGrafter"/>
</dbReference>
<keyword evidence="8" id="KW-0539">Nucleus</keyword>
<protein>
    <recommendedName>
        <fullName evidence="16">Protein krueppel</fullName>
    </recommendedName>
</protein>
<dbReference type="InterPro" id="IPR013087">
    <property type="entry name" value="Znf_C2H2_type"/>
</dbReference>
<dbReference type="InterPro" id="IPR036236">
    <property type="entry name" value="Znf_C2H2_sf"/>
</dbReference>
<evidence type="ECO:0000313" key="15">
    <source>
        <dbReference type="Proteomes" id="UP000075880"/>
    </source>
</evidence>
<accession>A0AAG5CQC3</accession>
<dbReference type="Pfam" id="PF00096">
    <property type="entry name" value="zf-C2H2"/>
    <property type="match status" value="5"/>
</dbReference>
<dbReference type="PANTHER" id="PTHR24399:SF23">
    <property type="entry name" value="C2H2-TYPE DOMAIN-CONTAINING PROTEIN"/>
    <property type="match status" value="1"/>
</dbReference>
<feature type="binding site" evidence="10">
    <location>
        <position position="59"/>
    </location>
    <ligand>
        <name>Zn(2+)</name>
        <dbReference type="ChEBI" id="CHEBI:29105"/>
    </ligand>
</feature>
<dbReference type="GO" id="GO:0008270">
    <property type="term" value="F:zinc ion binding"/>
    <property type="evidence" value="ECO:0007669"/>
    <property type="project" value="UniProtKB-UniRule"/>
</dbReference>
<keyword evidence="3" id="KW-0677">Repeat</keyword>
<feature type="domain" description="C2H2-type" evidence="12">
    <location>
        <begin position="520"/>
        <end position="547"/>
    </location>
</feature>
<evidence type="ECO:0000256" key="2">
    <source>
        <dbReference type="ARBA" id="ARBA00022723"/>
    </source>
</evidence>
<feature type="domain" description="C2H2-type" evidence="12">
    <location>
        <begin position="548"/>
        <end position="575"/>
    </location>
</feature>
<evidence type="ECO:0000256" key="6">
    <source>
        <dbReference type="ARBA" id="ARBA00023015"/>
    </source>
</evidence>
<dbReference type="AlphaFoldDB" id="A0AAG5CQC3"/>
<dbReference type="SMART" id="SM00355">
    <property type="entry name" value="ZnF_C2H2"/>
    <property type="match status" value="9"/>
</dbReference>
<dbReference type="EnsemblMetazoa" id="ENSAATROPT000760">
    <property type="protein sequence ID" value="ENSAATROPP000724"/>
    <property type="gene ID" value="ENSAATROPG000615"/>
</dbReference>
<dbReference type="Pfam" id="PF12874">
    <property type="entry name" value="zf-met"/>
    <property type="match status" value="1"/>
</dbReference>
<keyword evidence="6" id="KW-0805">Transcription regulation</keyword>
<feature type="domain" description="C2H2-type" evidence="12">
    <location>
        <begin position="401"/>
        <end position="427"/>
    </location>
</feature>
<keyword evidence="7" id="KW-0804">Transcription</keyword>
<dbReference type="PANTHER" id="PTHR24399">
    <property type="entry name" value="ZINC FINGER AND BTB DOMAIN-CONTAINING"/>
    <property type="match status" value="1"/>
</dbReference>
<evidence type="ECO:0008006" key="16">
    <source>
        <dbReference type="Google" id="ProtNLM"/>
    </source>
</evidence>
<dbReference type="FunFam" id="3.30.160.60:FF:002343">
    <property type="entry name" value="Zinc finger protein 33A"/>
    <property type="match status" value="1"/>
</dbReference>
<organism evidence="14 15">
    <name type="scientific">Anopheles atroparvus</name>
    <name type="common">European mosquito</name>
    <dbReference type="NCBI Taxonomy" id="41427"/>
    <lineage>
        <taxon>Eukaryota</taxon>
        <taxon>Metazoa</taxon>
        <taxon>Ecdysozoa</taxon>
        <taxon>Arthropoda</taxon>
        <taxon>Hexapoda</taxon>
        <taxon>Insecta</taxon>
        <taxon>Pterygota</taxon>
        <taxon>Neoptera</taxon>
        <taxon>Endopterygota</taxon>
        <taxon>Diptera</taxon>
        <taxon>Nematocera</taxon>
        <taxon>Culicoidea</taxon>
        <taxon>Culicidae</taxon>
        <taxon>Anophelinae</taxon>
        <taxon>Anopheles</taxon>
    </lineage>
</organism>
<dbReference type="FunFam" id="3.30.160.60:FF:000706">
    <property type="entry name" value="Zinc finger protein"/>
    <property type="match status" value="1"/>
</dbReference>
<feature type="domain" description="C2H2-type" evidence="12">
    <location>
        <begin position="604"/>
        <end position="631"/>
    </location>
</feature>
<dbReference type="Proteomes" id="UP000075880">
    <property type="component" value="Unassembled WGS sequence"/>
</dbReference>
<dbReference type="PROSITE" id="PS50157">
    <property type="entry name" value="ZINC_FINGER_C2H2_2"/>
    <property type="match status" value="9"/>
</dbReference>
<dbReference type="FunFam" id="3.30.160.60:FF:000446">
    <property type="entry name" value="Zinc finger protein"/>
    <property type="match status" value="1"/>
</dbReference>
<dbReference type="Pfam" id="PF13894">
    <property type="entry name" value="zf-C2H2_4"/>
    <property type="match status" value="1"/>
</dbReference>
<feature type="domain" description="C2H2-type" evidence="12">
    <location>
        <begin position="431"/>
        <end position="458"/>
    </location>
</feature>
<evidence type="ECO:0000256" key="3">
    <source>
        <dbReference type="ARBA" id="ARBA00022737"/>
    </source>
</evidence>
<keyword evidence="2 10" id="KW-0479">Metal-binding</keyword>
<evidence type="ECO:0000256" key="7">
    <source>
        <dbReference type="ARBA" id="ARBA00023163"/>
    </source>
</evidence>
<dbReference type="PROSITE" id="PS51915">
    <property type="entry name" value="ZAD"/>
    <property type="match status" value="1"/>
</dbReference>
<evidence type="ECO:0000256" key="4">
    <source>
        <dbReference type="ARBA" id="ARBA00022771"/>
    </source>
</evidence>
<keyword evidence="5 10" id="KW-0862">Zinc</keyword>
<feature type="domain" description="C2H2-type" evidence="12">
    <location>
        <begin position="487"/>
        <end position="515"/>
    </location>
</feature>
<evidence type="ECO:0000256" key="1">
    <source>
        <dbReference type="ARBA" id="ARBA00004123"/>
    </source>
</evidence>
<evidence type="ECO:0000259" key="13">
    <source>
        <dbReference type="PROSITE" id="PS51915"/>
    </source>
</evidence>
<evidence type="ECO:0000256" key="9">
    <source>
        <dbReference type="PROSITE-ProRule" id="PRU00042"/>
    </source>
</evidence>
<dbReference type="Pfam" id="PF07776">
    <property type="entry name" value="zf-AD"/>
    <property type="match status" value="1"/>
</dbReference>
<evidence type="ECO:0000256" key="10">
    <source>
        <dbReference type="PROSITE-ProRule" id="PRU01263"/>
    </source>
</evidence>